<keyword evidence="1" id="KW-0472">Membrane</keyword>
<feature type="transmembrane region" description="Helical" evidence="1">
    <location>
        <begin position="12"/>
        <end position="45"/>
    </location>
</feature>
<protein>
    <submittedName>
        <fullName evidence="2">Uncharacterized protein</fullName>
    </submittedName>
</protein>
<comment type="caution">
    <text evidence="2">The sequence shown here is derived from an EMBL/GenBank/DDBJ whole genome shotgun (WGS) entry which is preliminary data.</text>
</comment>
<evidence type="ECO:0000256" key="1">
    <source>
        <dbReference type="SAM" id="Phobius"/>
    </source>
</evidence>
<proteinExistence type="predicted"/>
<keyword evidence="1" id="KW-0812">Transmembrane</keyword>
<evidence type="ECO:0000313" key="3">
    <source>
        <dbReference type="Proteomes" id="UP000676917"/>
    </source>
</evidence>
<keyword evidence="3" id="KW-1185">Reference proteome</keyword>
<name>A0A919X8F9_9BACI</name>
<keyword evidence="1" id="KW-1133">Transmembrane helix</keyword>
<dbReference type="AlphaFoldDB" id="A0A919X8F9"/>
<reference evidence="2" key="1">
    <citation type="submission" date="2021-03" db="EMBL/GenBank/DDBJ databases">
        <title>Antimicrobial resistance genes in bacteria isolated from Japanese honey, and their potential for conferring macrolide and lincosamide resistance in the American foulbrood pathogen Paenibacillus larvae.</title>
        <authorList>
            <person name="Okamoto M."/>
            <person name="Kumagai M."/>
            <person name="Kanamori H."/>
            <person name="Takamatsu D."/>
        </authorList>
    </citation>
    <scope>NUCLEOTIDE SEQUENCE</scope>
    <source>
        <strain evidence="2">J43TS3</strain>
    </source>
</reference>
<organism evidence="2 3">
    <name type="scientific">Ornithinibacillus bavariensis</name>
    <dbReference type="NCBI Taxonomy" id="545502"/>
    <lineage>
        <taxon>Bacteria</taxon>
        <taxon>Bacillati</taxon>
        <taxon>Bacillota</taxon>
        <taxon>Bacilli</taxon>
        <taxon>Bacillales</taxon>
        <taxon>Bacillaceae</taxon>
        <taxon>Ornithinibacillus</taxon>
    </lineage>
</organism>
<sequence>MNVFIDALKLTGYAMLVVFLVPVIITIAAYVGYFFGLIVSVFAGGILTGVLPITTEAIPHITAWLFVFGLIVTYRWGSEKMNSSIEQPNKEVKLE</sequence>
<dbReference type="EMBL" id="BORP01000004">
    <property type="protein sequence ID" value="GIO27739.1"/>
    <property type="molecule type" value="Genomic_DNA"/>
</dbReference>
<accession>A0A919X8F9</accession>
<dbReference type="RefSeq" id="WP_212921203.1">
    <property type="nucleotide sequence ID" value="NZ_BORP01000004.1"/>
</dbReference>
<gene>
    <name evidence="2" type="ORF">J43TS3_23500</name>
</gene>
<feature type="transmembrane region" description="Helical" evidence="1">
    <location>
        <begin position="57"/>
        <end position="77"/>
    </location>
</feature>
<dbReference type="Proteomes" id="UP000676917">
    <property type="component" value="Unassembled WGS sequence"/>
</dbReference>
<evidence type="ECO:0000313" key="2">
    <source>
        <dbReference type="EMBL" id="GIO27739.1"/>
    </source>
</evidence>